<evidence type="ECO:0000313" key="2">
    <source>
        <dbReference type="Proteomes" id="UP000234681"/>
    </source>
</evidence>
<evidence type="ECO:0000313" key="1">
    <source>
        <dbReference type="EMBL" id="EDL98890.1"/>
    </source>
</evidence>
<proteinExistence type="predicted"/>
<sequence length="58" mass="6448">MMWRSTEEDILTVTSGFHMQPHTHTCTKHAPEGGVHICSMWRTSGGMSWATTGKTEGK</sequence>
<reference evidence="1 2" key="1">
    <citation type="submission" date="2005-09" db="EMBL/GenBank/DDBJ databases">
        <authorList>
            <person name="Mural R.J."/>
            <person name="Li P.W."/>
            <person name="Adams M.D."/>
            <person name="Amanatides P.G."/>
            <person name="Baden-Tillson H."/>
            <person name="Barnstead M."/>
            <person name="Chin S.H."/>
            <person name="Dew I."/>
            <person name="Evans C.A."/>
            <person name="Ferriera S."/>
            <person name="Flanigan M."/>
            <person name="Fosler C."/>
            <person name="Glodek A."/>
            <person name="Gu Z."/>
            <person name="Holt R.A."/>
            <person name="Jennings D."/>
            <person name="Kraft C.L."/>
            <person name="Lu F."/>
            <person name="Nguyen T."/>
            <person name="Nusskern D.R."/>
            <person name="Pfannkoch C.M."/>
            <person name="Sitter C."/>
            <person name="Sutton G.G."/>
            <person name="Venter J.C."/>
            <person name="Wang Z."/>
            <person name="Woodage T."/>
            <person name="Zheng X.H."/>
            <person name="Zhong F."/>
        </authorList>
    </citation>
    <scope>NUCLEOTIDE SEQUENCE [LARGE SCALE GENOMIC DNA]</scope>
    <source>
        <strain>BN</strain>
        <strain evidence="2">Sprague-Dawley</strain>
    </source>
</reference>
<dbReference type="AlphaFoldDB" id="A6IPH1"/>
<protein>
    <submittedName>
        <fullName evidence="1">Similar to RIKEN cDNA 2810421I24, isoform CRA_b</fullName>
    </submittedName>
</protein>
<name>A6IPH1_RAT</name>
<dbReference type="EMBL" id="CH473965">
    <property type="protein sequence ID" value="EDL98890.1"/>
    <property type="molecule type" value="Genomic_DNA"/>
</dbReference>
<accession>A6IPH1</accession>
<dbReference type="Proteomes" id="UP000234681">
    <property type="component" value="Chromosome 9"/>
</dbReference>
<organism evidence="1 2">
    <name type="scientific">Rattus norvegicus</name>
    <name type="common">Rat</name>
    <dbReference type="NCBI Taxonomy" id="10116"/>
    <lineage>
        <taxon>Eukaryota</taxon>
        <taxon>Metazoa</taxon>
        <taxon>Chordata</taxon>
        <taxon>Craniata</taxon>
        <taxon>Vertebrata</taxon>
        <taxon>Euteleostomi</taxon>
        <taxon>Mammalia</taxon>
        <taxon>Eutheria</taxon>
        <taxon>Euarchontoglires</taxon>
        <taxon>Glires</taxon>
        <taxon>Rodentia</taxon>
        <taxon>Myomorpha</taxon>
        <taxon>Muroidea</taxon>
        <taxon>Muridae</taxon>
        <taxon>Murinae</taxon>
        <taxon>Rattus</taxon>
    </lineage>
</organism>
<gene>
    <name evidence="1" type="primary">RGD1307883</name>
    <name evidence="1" type="ORF">rCG_22277</name>
</gene>